<dbReference type="Pfam" id="PF02518">
    <property type="entry name" value="HATPase_c"/>
    <property type="match status" value="1"/>
</dbReference>
<evidence type="ECO:0000256" key="8">
    <source>
        <dbReference type="ARBA" id="ARBA00022840"/>
    </source>
</evidence>
<dbReference type="GO" id="GO:0030295">
    <property type="term" value="F:protein kinase activator activity"/>
    <property type="evidence" value="ECO:0007669"/>
    <property type="project" value="TreeGrafter"/>
</dbReference>
<keyword evidence="6" id="KW-0547">Nucleotide-binding</keyword>
<keyword evidence="7 12" id="KW-0418">Kinase</keyword>
<dbReference type="SUPFAM" id="SSF55874">
    <property type="entry name" value="ATPase domain of HSP90 chaperone/DNA topoisomerase II/histidine kinase"/>
    <property type="match status" value="1"/>
</dbReference>
<dbReference type="Gene3D" id="1.10.287.130">
    <property type="match status" value="1"/>
</dbReference>
<dbReference type="Proteomes" id="UP000326546">
    <property type="component" value="Chromosome"/>
</dbReference>
<proteinExistence type="predicted"/>
<reference evidence="12 13" key="1">
    <citation type="submission" date="2019-09" db="EMBL/GenBank/DDBJ databases">
        <title>Serinicoccus pratensis sp. nov., isolated from meadow soil.</title>
        <authorList>
            <person name="Zhang W."/>
        </authorList>
    </citation>
    <scope>NUCLEOTIDE SEQUENCE [LARGE SCALE GENOMIC DNA]</scope>
    <source>
        <strain evidence="12 13">W204</strain>
    </source>
</reference>
<dbReference type="GO" id="GO:0005524">
    <property type="term" value="F:ATP binding"/>
    <property type="evidence" value="ECO:0007669"/>
    <property type="project" value="UniProtKB-KW"/>
</dbReference>
<dbReference type="RefSeq" id="WP_158062027.1">
    <property type="nucleotide sequence ID" value="NZ_CP044427.1"/>
</dbReference>
<dbReference type="PROSITE" id="PS50109">
    <property type="entry name" value="HIS_KIN"/>
    <property type="match status" value="1"/>
</dbReference>
<comment type="subcellular location">
    <subcellularLocation>
        <location evidence="2">Cell membrane</location>
    </subcellularLocation>
</comment>
<dbReference type="GO" id="GO:0000155">
    <property type="term" value="F:phosphorelay sensor kinase activity"/>
    <property type="evidence" value="ECO:0007669"/>
    <property type="project" value="InterPro"/>
</dbReference>
<dbReference type="PANTHER" id="PTHR42878">
    <property type="entry name" value="TWO-COMPONENT HISTIDINE KINASE"/>
    <property type="match status" value="1"/>
</dbReference>
<keyword evidence="8" id="KW-0067">ATP-binding</keyword>
<dbReference type="CDD" id="cd00082">
    <property type="entry name" value="HisKA"/>
    <property type="match status" value="1"/>
</dbReference>
<sequence>MTSSAMRESDSEIRRYRLLEGPGGTELQSLSDLAARVFDVPLAAINVLTSTQQHQIATTGFPPSVQPREESMCATLAFERGAVVIPDASRDPLFADMGVVKGRPGVRFYASAPLRTPAGVPLGRLCVFDVKPGQATEGQREMLTFMAERVTDVLELRLRSTQLEDFLRELTQVRDELARSNEALWHFASQISHDLRNPLMGVRANAELLAGEPAILADPELSDIVEHITDSARGMTRMIQEVLAHAKQGGGRPRHDWVDLAEVTDRVLLDLSPLIRETQAQVRVDDLPRVPGDGELLYSVLSNVLTNSLKFTRDDVTPEVQVMASRQGSCWRICVMDNGIGVPAGQEKSIFLPYVRARRGDGEPARPGYGIGLATVHRIITAHEGRVGMEPRQEGGTTVWFELPAHMPDLRQEDAAASRTTGLPRSVTTG</sequence>
<dbReference type="InterPro" id="IPR029016">
    <property type="entry name" value="GAF-like_dom_sf"/>
</dbReference>
<dbReference type="SUPFAM" id="SSF55781">
    <property type="entry name" value="GAF domain-like"/>
    <property type="match status" value="1"/>
</dbReference>
<name>A0A5J6V8Z0_9MICO</name>
<dbReference type="SMART" id="SM00388">
    <property type="entry name" value="HisKA"/>
    <property type="match status" value="1"/>
</dbReference>
<evidence type="ECO:0000256" key="3">
    <source>
        <dbReference type="ARBA" id="ARBA00012438"/>
    </source>
</evidence>
<dbReference type="OrthoDB" id="9808408at2"/>
<dbReference type="InterPro" id="IPR036890">
    <property type="entry name" value="HATPase_C_sf"/>
</dbReference>
<accession>A0A5J6V8Z0</accession>
<dbReference type="SUPFAM" id="SSF47384">
    <property type="entry name" value="Homodimeric domain of signal transducing histidine kinase"/>
    <property type="match status" value="1"/>
</dbReference>
<dbReference type="SMART" id="SM00387">
    <property type="entry name" value="HATPase_c"/>
    <property type="match status" value="1"/>
</dbReference>
<dbReference type="GO" id="GO:0005886">
    <property type="term" value="C:plasma membrane"/>
    <property type="evidence" value="ECO:0007669"/>
    <property type="project" value="UniProtKB-SubCell"/>
</dbReference>
<dbReference type="KEGG" id="serw:FY030_13555"/>
<evidence type="ECO:0000256" key="9">
    <source>
        <dbReference type="ARBA" id="ARBA00023012"/>
    </source>
</evidence>
<evidence type="ECO:0000256" key="5">
    <source>
        <dbReference type="ARBA" id="ARBA00022679"/>
    </source>
</evidence>
<evidence type="ECO:0000313" key="12">
    <source>
        <dbReference type="EMBL" id="QFG69591.1"/>
    </source>
</evidence>
<evidence type="ECO:0000313" key="13">
    <source>
        <dbReference type="Proteomes" id="UP000326546"/>
    </source>
</evidence>
<keyword evidence="9" id="KW-0902">Two-component regulatory system</keyword>
<dbReference type="PANTHER" id="PTHR42878:SF7">
    <property type="entry name" value="SENSOR HISTIDINE KINASE GLRK"/>
    <property type="match status" value="1"/>
</dbReference>
<keyword evidence="13" id="KW-1185">Reference proteome</keyword>
<dbReference type="Gene3D" id="3.30.450.40">
    <property type="match status" value="1"/>
</dbReference>
<dbReference type="InterPro" id="IPR036097">
    <property type="entry name" value="HisK_dim/P_sf"/>
</dbReference>
<protein>
    <recommendedName>
        <fullName evidence="10">Sensor-like histidine kinase SenX3</fullName>
        <ecNumber evidence="3">2.7.13.3</ecNumber>
    </recommendedName>
</protein>
<evidence type="ECO:0000256" key="2">
    <source>
        <dbReference type="ARBA" id="ARBA00004236"/>
    </source>
</evidence>
<dbReference type="InterPro" id="IPR004358">
    <property type="entry name" value="Sig_transdc_His_kin-like_C"/>
</dbReference>
<dbReference type="InterPro" id="IPR003594">
    <property type="entry name" value="HATPase_dom"/>
</dbReference>
<evidence type="ECO:0000256" key="7">
    <source>
        <dbReference type="ARBA" id="ARBA00022777"/>
    </source>
</evidence>
<gene>
    <name evidence="12" type="ORF">FY030_13555</name>
</gene>
<evidence type="ECO:0000256" key="1">
    <source>
        <dbReference type="ARBA" id="ARBA00000085"/>
    </source>
</evidence>
<dbReference type="GO" id="GO:0007234">
    <property type="term" value="P:osmosensory signaling via phosphorelay pathway"/>
    <property type="evidence" value="ECO:0007669"/>
    <property type="project" value="TreeGrafter"/>
</dbReference>
<keyword evidence="5" id="KW-0808">Transferase</keyword>
<evidence type="ECO:0000256" key="6">
    <source>
        <dbReference type="ARBA" id="ARBA00022741"/>
    </source>
</evidence>
<dbReference type="PRINTS" id="PR00344">
    <property type="entry name" value="BCTRLSENSOR"/>
</dbReference>
<dbReference type="EC" id="2.7.13.3" evidence="3"/>
<organism evidence="12 13">
    <name type="scientific">Ornithinimicrobium pratense</name>
    <dbReference type="NCBI Taxonomy" id="2593973"/>
    <lineage>
        <taxon>Bacteria</taxon>
        <taxon>Bacillati</taxon>
        <taxon>Actinomycetota</taxon>
        <taxon>Actinomycetes</taxon>
        <taxon>Micrococcales</taxon>
        <taxon>Ornithinimicrobiaceae</taxon>
        <taxon>Ornithinimicrobium</taxon>
    </lineage>
</organism>
<dbReference type="Pfam" id="PF00512">
    <property type="entry name" value="HisKA"/>
    <property type="match status" value="1"/>
</dbReference>
<evidence type="ECO:0000256" key="10">
    <source>
        <dbReference type="ARBA" id="ARBA00039401"/>
    </source>
</evidence>
<feature type="domain" description="Histidine kinase" evidence="11">
    <location>
        <begin position="190"/>
        <end position="407"/>
    </location>
</feature>
<dbReference type="EMBL" id="CP044427">
    <property type="protein sequence ID" value="QFG69591.1"/>
    <property type="molecule type" value="Genomic_DNA"/>
</dbReference>
<dbReference type="Gene3D" id="3.30.565.10">
    <property type="entry name" value="Histidine kinase-like ATPase, C-terminal domain"/>
    <property type="match status" value="1"/>
</dbReference>
<comment type="catalytic activity">
    <reaction evidence="1">
        <text>ATP + protein L-histidine = ADP + protein N-phospho-L-histidine.</text>
        <dbReference type="EC" id="2.7.13.3"/>
    </reaction>
</comment>
<evidence type="ECO:0000256" key="4">
    <source>
        <dbReference type="ARBA" id="ARBA00022553"/>
    </source>
</evidence>
<dbReference type="InterPro" id="IPR050351">
    <property type="entry name" value="BphY/WalK/GraS-like"/>
</dbReference>
<dbReference type="GO" id="GO:0000156">
    <property type="term" value="F:phosphorelay response regulator activity"/>
    <property type="evidence" value="ECO:0007669"/>
    <property type="project" value="TreeGrafter"/>
</dbReference>
<dbReference type="AlphaFoldDB" id="A0A5J6V8Z0"/>
<dbReference type="InterPro" id="IPR005467">
    <property type="entry name" value="His_kinase_dom"/>
</dbReference>
<keyword evidence="4" id="KW-0597">Phosphoprotein</keyword>
<dbReference type="InterPro" id="IPR003661">
    <property type="entry name" value="HisK_dim/P_dom"/>
</dbReference>
<evidence type="ECO:0000259" key="11">
    <source>
        <dbReference type="PROSITE" id="PS50109"/>
    </source>
</evidence>